<evidence type="ECO:0000259" key="2">
    <source>
        <dbReference type="Pfam" id="PF00793"/>
    </source>
</evidence>
<evidence type="ECO:0000256" key="1">
    <source>
        <dbReference type="ARBA" id="ARBA00022679"/>
    </source>
</evidence>
<dbReference type="NCBIfam" id="NF006421">
    <property type="entry name" value="PRK08673.1"/>
    <property type="match status" value="1"/>
</dbReference>
<accession>A0A415E0L1</accession>
<dbReference type="EC" id="2.5.1.54" evidence="3"/>
<dbReference type="NCBIfam" id="TIGR01361">
    <property type="entry name" value="DAHP_synth_Bsub"/>
    <property type="match status" value="1"/>
</dbReference>
<comment type="caution">
    <text evidence="3">The sequence shown here is derived from an EMBL/GenBank/DDBJ whole genome shotgun (WGS) entry which is preliminary data.</text>
</comment>
<dbReference type="NCBIfam" id="NF009239">
    <property type="entry name" value="PRK12595.1"/>
    <property type="match status" value="1"/>
</dbReference>
<dbReference type="PANTHER" id="PTHR43018:SF2">
    <property type="entry name" value="PHOSPHO-2-DEHYDRO-3-DEOXYHEPTONATE ALDOLASE"/>
    <property type="match status" value="1"/>
</dbReference>
<dbReference type="OrthoDB" id="9780456at2"/>
<dbReference type="GO" id="GO:0003849">
    <property type="term" value="F:3-deoxy-7-phosphoheptulonate synthase activity"/>
    <property type="evidence" value="ECO:0007669"/>
    <property type="project" value="UniProtKB-EC"/>
</dbReference>
<protein>
    <submittedName>
        <fullName evidence="3">3-deoxy-7-phosphoheptulonate synthase</fullName>
        <ecNumber evidence="3">2.5.1.54</ecNumber>
    </submittedName>
</protein>
<gene>
    <name evidence="3" type="primary">aroF</name>
    <name evidence="3" type="ORF">DW099_10470</name>
</gene>
<dbReference type="Gene3D" id="3.20.20.70">
    <property type="entry name" value="Aldolase class I"/>
    <property type="match status" value="1"/>
</dbReference>
<name>A0A415E0L1_9FIRM</name>
<dbReference type="InterPro" id="IPR013785">
    <property type="entry name" value="Aldolase_TIM"/>
</dbReference>
<dbReference type="InterPro" id="IPR052899">
    <property type="entry name" value="Class-I_DAHP_synthase"/>
</dbReference>
<dbReference type="InterPro" id="IPR006218">
    <property type="entry name" value="DAHP1/KDSA"/>
</dbReference>
<keyword evidence="4" id="KW-1185">Reference proteome</keyword>
<keyword evidence="1 3" id="KW-0808">Transferase</keyword>
<evidence type="ECO:0000313" key="4">
    <source>
        <dbReference type="Proteomes" id="UP000284841"/>
    </source>
</evidence>
<organism evidence="3 4">
    <name type="scientific">Emergencia timonensis</name>
    <dbReference type="NCBI Taxonomy" id="1776384"/>
    <lineage>
        <taxon>Bacteria</taxon>
        <taxon>Bacillati</taxon>
        <taxon>Bacillota</taxon>
        <taxon>Clostridia</taxon>
        <taxon>Peptostreptococcales</taxon>
        <taxon>Anaerovoracaceae</taxon>
        <taxon>Emergencia</taxon>
    </lineage>
</organism>
<dbReference type="STRING" id="1776384.GCA_900086585_00573"/>
<dbReference type="GO" id="GO:0009073">
    <property type="term" value="P:aromatic amino acid family biosynthetic process"/>
    <property type="evidence" value="ECO:0007669"/>
    <property type="project" value="InterPro"/>
</dbReference>
<dbReference type="GO" id="GO:0016832">
    <property type="term" value="F:aldehyde-lyase activity"/>
    <property type="evidence" value="ECO:0007669"/>
    <property type="project" value="InterPro"/>
</dbReference>
<sequence length="272" mass="29322">MELLASRKKHPQNTIVNIGKVHFGDGNLTAIAGPCTIESKEQLFAIAEAVKASGADLLRGGAYKPRTSPYTFRGLGPKGLEYLLEAGQKTGLPVVSEIMEIADIPLFKDVDLIQVGAKNMQNYPLLEALGKLDKPVLLKRGSGNTIEELLYSAEYILSNGNPNVILCERGIRTFEPMTRNTFDINAIPLLKELSHLPVVADPSHGTGISSIVTPVTHAAIASGCDGIMVEVHNDPACALCDGQQAVDLNGFAQLMLGAREYEKIRCIYNNPL</sequence>
<dbReference type="PANTHER" id="PTHR43018">
    <property type="entry name" value="PHOSPHO-2-DEHYDRO-3-DEOXYHEPTONATE ALDOLASE"/>
    <property type="match status" value="1"/>
</dbReference>
<dbReference type="Pfam" id="PF00793">
    <property type="entry name" value="DAHP_synth_1"/>
    <property type="match status" value="1"/>
</dbReference>
<dbReference type="Proteomes" id="UP000284841">
    <property type="component" value="Unassembled WGS sequence"/>
</dbReference>
<dbReference type="GeneID" id="83002983"/>
<dbReference type="SUPFAM" id="SSF51569">
    <property type="entry name" value="Aldolase"/>
    <property type="match status" value="1"/>
</dbReference>
<dbReference type="InterPro" id="IPR006268">
    <property type="entry name" value="DAHP_syn_2"/>
</dbReference>
<dbReference type="RefSeq" id="WP_067533620.1">
    <property type="nucleotide sequence ID" value="NZ_AP025567.1"/>
</dbReference>
<dbReference type="EMBL" id="QRMS01000003">
    <property type="protein sequence ID" value="RHJ87123.1"/>
    <property type="molecule type" value="Genomic_DNA"/>
</dbReference>
<feature type="domain" description="DAHP synthetase I/KDSA" evidence="2">
    <location>
        <begin position="20"/>
        <end position="255"/>
    </location>
</feature>
<reference evidence="3 4" key="1">
    <citation type="submission" date="2018-08" db="EMBL/GenBank/DDBJ databases">
        <title>A genome reference for cultivated species of the human gut microbiota.</title>
        <authorList>
            <person name="Zou Y."/>
            <person name="Xue W."/>
            <person name="Luo G."/>
        </authorList>
    </citation>
    <scope>NUCLEOTIDE SEQUENCE [LARGE SCALE GENOMIC DNA]</scope>
    <source>
        <strain evidence="3 4">AM07-24</strain>
    </source>
</reference>
<evidence type="ECO:0000313" key="3">
    <source>
        <dbReference type="EMBL" id="RHJ87123.1"/>
    </source>
</evidence>
<dbReference type="AlphaFoldDB" id="A0A415E0L1"/>
<proteinExistence type="predicted"/>